<name>A0A1X0JSN3_9MYCO</name>
<reference evidence="2 3" key="1">
    <citation type="submission" date="2017-02" db="EMBL/GenBank/DDBJ databases">
        <title>The new phylogeny of genus Mycobacterium.</title>
        <authorList>
            <person name="Tortoli E."/>
            <person name="Trovato A."/>
            <person name="Cirillo D.M."/>
        </authorList>
    </citation>
    <scope>NUCLEOTIDE SEQUENCE [LARGE SCALE GENOMIC DNA]</scope>
    <source>
        <strain evidence="2 3">DSM 44338</strain>
    </source>
</reference>
<comment type="caution">
    <text evidence="2">The sequence shown here is derived from an EMBL/GenBank/DDBJ whole genome shotgun (WGS) entry which is preliminary data.</text>
</comment>
<dbReference type="EMBL" id="MVIM01000005">
    <property type="protein sequence ID" value="ORB65710.1"/>
    <property type="molecule type" value="Genomic_DNA"/>
</dbReference>
<dbReference type="SUPFAM" id="SSF52540">
    <property type="entry name" value="P-loop containing nucleoside triphosphate hydrolases"/>
    <property type="match status" value="1"/>
</dbReference>
<dbReference type="OrthoDB" id="3171622at2"/>
<feature type="compositionally biased region" description="Polar residues" evidence="1">
    <location>
        <begin position="530"/>
        <end position="542"/>
    </location>
</feature>
<evidence type="ECO:0000313" key="3">
    <source>
        <dbReference type="Proteomes" id="UP000192411"/>
    </source>
</evidence>
<keyword evidence="3" id="KW-1185">Reference proteome</keyword>
<feature type="region of interest" description="Disordered" evidence="1">
    <location>
        <begin position="43"/>
        <end position="68"/>
    </location>
</feature>
<gene>
    <name evidence="2" type="ORF">BST47_12255</name>
</gene>
<dbReference type="Proteomes" id="UP000192411">
    <property type="component" value="Unassembled WGS sequence"/>
</dbReference>
<feature type="region of interest" description="Disordered" evidence="1">
    <location>
        <begin position="1"/>
        <end position="29"/>
    </location>
</feature>
<sequence>MTENTSPTGKQAGATDEATAINGHRSRADALLAAMPADFGKATARGRADDAPPAAEDDGKTDVNGLRPGDEGYQPFNTRGANAKHATAAKAQEASEKRLKRWASRRYPVSILDGRTEPWARAIAADIARRNAGRDPVKDAPDVMFSGDKAVKVGATDAHPTAMPELTPEEIGALKIEAAAIREYHRAQVRRKAAAMATPRHPLAEVIRHVSDMANDPPTGTLIDGLIYEQTVTHWVGDGGTYKTFTVLALACSVAAGRDFTHQLKVPQKHSVLYFCAERRHYGMGADVAAWCQRAGLDIASLDLLGWDDVVQLADDEWMAELVEFVKARGIKLIVFDTQRKATRGIEENSSTDIGAALANAQKLAMEANAAVIVIHHTARGQDHARGSSVGRDDTDATVVQKATGPNEAEFVIDKHKSEATGTRYPVKVEKVAGTMPPTEGRAGYGYTTLVATARDPLTMNETADKVAAALAQDDKILVAVVNDADDGPLSPAEVTRRAQARGCELGKDAVGTHLARLAKDNYGRLVTQHVNPTNGRRTYSPKSAPPDADDTADVSAEVVDLATRRRGGKSSQKATPKSPETPPPTD</sequence>
<protein>
    <recommendedName>
        <fullName evidence="4">AAA family ATPase</fullName>
    </recommendedName>
</protein>
<dbReference type="RefSeq" id="WP_083125799.1">
    <property type="nucleotide sequence ID" value="NZ_MVIM01000005.1"/>
</dbReference>
<organism evidence="2 3">
    <name type="scientific">Mycolicibacterium tusciae</name>
    <dbReference type="NCBI Taxonomy" id="75922"/>
    <lineage>
        <taxon>Bacteria</taxon>
        <taxon>Bacillati</taxon>
        <taxon>Actinomycetota</taxon>
        <taxon>Actinomycetes</taxon>
        <taxon>Mycobacteriales</taxon>
        <taxon>Mycobacteriaceae</taxon>
        <taxon>Mycolicibacterium</taxon>
    </lineage>
</organism>
<feature type="region of interest" description="Disordered" evidence="1">
    <location>
        <begin position="530"/>
        <end position="587"/>
    </location>
</feature>
<evidence type="ECO:0000256" key="1">
    <source>
        <dbReference type="SAM" id="MobiDB-lite"/>
    </source>
</evidence>
<evidence type="ECO:0000313" key="2">
    <source>
        <dbReference type="EMBL" id="ORB65710.1"/>
    </source>
</evidence>
<accession>A0A1X0JSN3</accession>
<evidence type="ECO:0008006" key="4">
    <source>
        <dbReference type="Google" id="ProtNLM"/>
    </source>
</evidence>
<dbReference type="Gene3D" id="3.40.50.300">
    <property type="entry name" value="P-loop containing nucleotide triphosphate hydrolases"/>
    <property type="match status" value="1"/>
</dbReference>
<dbReference type="Pfam" id="PF13481">
    <property type="entry name" value="AAA_25"/>
    <property type="match status" value="1"/>
</dbReference>
<dbReference type="STRING" id="75922.BST47_12255"/>
<dbReference type="InterPro" id="IPR027417">
    <property type="entry name" value="P-loop_NTPase"/>
</dbReference>
<proteinExistence type="predicted"/>
<dbReference type="AlphaFoldDB" id="A0A1X0JSN3"/>